<evidence type="ECO:0000256" key="1">
    <source>
        <dbReference type="SAM" id="Phobius"/>
    </source>
</evidence>
<gene>
    <name evidence="2" type="ORF">skT53_07060</name>
</gene>
<proteinExistence type="predicted"/>
<keyword evidence="1" id="KW-1133">Transmembrane helix</keyword>
<feature type="transmembrane region" description="Helical" evidence="1">
    <location>
        <begin position="99"/>
        <end position="125"/>
    </location>
</feature>
<dbReference type="KEGG" id="eff:skT53_07060"/>
<evidence type="ECO:0000313" key="2">
    <source>
        <dbReference type="EMBL" id="BCJ85721.1"/>
    </source>
</evidence>
<protein>
    <submittedName>
        <fullName evidence="2">Uncharacterized protein</fullName>
    </submittedName>
</protein>
<dbReference type="Proteomes" id="UP000593802">
    <property type="component" value="Chromosome"/>
</dbReference>
<organism evidence="2 3">
    <name type="scientific">Effusibacillus dendaii</name>
    <dbReference type="NCBI Taxonomy" id="2743772"/>
    <lineage>
        <taxon>Bacteria</taxon>
        <taxon>Bacillati</taxon>
        <taxon>Bacillota</taxon>
        <taxon>Bacilli</taxon>
        <taxon>Bacillales</taxon>
        <taxon>Alicyclobacillaceae</taxon>
        <taxon>Effusibacillus</taxon>
    </lineage>
</organism>
<evidence type="ECO:0000313" key="3">
    <source>
        <dbReference type="Proteomes" id="UP000593802"/>
    </source>
</evidence>
<keyword evidence="1" id="KW-0812">Transmembrane</keyword>
<dbReference type="EMBL" id="AP023366">
    <property type="protein sequence ID" value="BCJ85721.1"/>
    <property type="molecule type" value="Genomic_DNA"/>
</dbReference>
<reference evidence="2 3" key="1">
    <citation type="submission" date="2020-08" db="EMBL/GenBank/DDBJ databases">
        <title>Complete Genome Sequence of Effusibacillus dendaii Strain skT53, Isolated from Farmland soil.</title>
        <authorList>
            <person name="Konishi T."/>
            <person name="Kawasaki H."/>
        </authorList>
    </citation>
    <scope>NUCLEOTIDE SEQUENCE [LARGE SCALE GENOMIC DNA]</scope>
    <source>
        <strain evidence="3">skT53</strain>
    </source>
</reference>
<feature type="transmembrane region" description="Helical" evidence="1">
    <location>
        <begin position="146"/>
        <end position="168"/>
    </location>
</feature>
<keyword evidence="1" id="KW-0472">Membrane</keyword>
<dbReference type="AlphaFoldDB" id="A0A7I8DCT6"/>
<feature type="transmembrane region" description="Helical" evidence="1">
    <location>
        <begin position="50"/>
        <end position="79"/>
    </location>
</feature>
<accession>A0A7I8DCT6</accession>
<dbReference type="RefSeq" id="WP_200759802.1">
    <property type="nucleotide sequence ID" value="NZ_AP023366.1"/>
</dbReference>
<name>A0A7I8DCT6_9BACL</name>
<keyword evidence="3" id="KW-1185">Reference proteome</keyword>
<sequence length="193" mass="21016">MYGDWSEWTIELVGIVLTGIAIKFMDDYLDLEYDQCIGRKTAASKLGRAVLPYGLLMLAIGVFIAREVGLVLFLASYAIGMGHDLLEKMPTKLPGWAEGLIALAIGLVLAGPLLTLWGILIIATIQFLDDLMDIYKDMQTGQRNTAVRFGGVETTLLTLICLIFALLLSAEHSILVLVATPVVHMIHDIIGGD</sequence>